<dbReference type="Gene3D" id="2.40.128.690">
    <property type="entry name" value="YycH protein, domain 3-like"/>
    <property type="match status" value="1"/>
</dbReference>
<evidence type="ECO:0000259" key="2">
    <source>
        <dbReference type="Pfam" id="PF09648"/>
    </source>
</evidence>
<dbReference type="Proteomes" id="UP001596410">
    <property type="component" value="Unassembled WGS sequence"/>
</dbReference>
<comment type="caution">
    <text evidence="3">The sequence shown here is derived from an EMBL/GenBank/DDBJ whole genome shotgun (WGS) entry which is preliminary data.</text>
</comment>
<feature type="region of interest" description="Disordered" evidence="1">
    <location>
        <begin position="280"/>
        <end position="301"/>
    </location>
</feature>
<dbReference type="EMBL" id="JBHSZV010000011">
    <property type="protein sequence ID" value="MFC7061086.1"/>
    <property type="molecule type" value="Genomic_DNA"/>
</dbReference>
<evidence type="ECO:0000256" key="1">
    <source>
        <dbReference type="SAM" id="MobiDB-lite"/>
    </source>
</evidence>
<evidence type="ECO:0000313" key="4">
    <source>
        <dbReference type="Proteomes" id="UP001596410"/>
    </source>
</evidence>
<feature type="domain" description="Regulatory protein YycH-like" evidence="2">
    <location>
        <begin position="36"/>
        <end position="251"/>
    </location>
</feature>
<accession>A0ABW2EHU0</accession>
<dbReference type="Pfam" id="PF09648">
    <property type="entry name" value="YycI"/>
    <property type="match status" value="1"/>
</dbReference>
<name>A0ABW2EHU0_9BACI</name>
<gene>
    <name evidence="3" type="ORF">ACFQIC_04305</name>
</gene>
<reference evidence="4" key="1">
    <citation type="journal article" date="2019" name="Int. J. Syst. Evol. Microbiol.">
        <title>The Global Catalogue of Microorganisms (GCM) 10K type strain sequencing project: providing services to taxonomists for standard genome sequencing and annotation.</title>
        <authorList>
            <consortium name="The Broad Institute Genomics Platform"/>
            <consortium name="The Broad Institute Genome Sequencing Center for Infectious Disease"/>
            <person name="Wu L."/>
            <person name="Ma J."/>
        </authorList>
    </citation>
    <scope>NUCLEOTIDE SEQUENCE [LARGE SCALE GENOMIC DNA]</scope>
    <source>
        <strain evidence="4">CGMCC 4.1621</strain>
    </source>
</reference>
<protein>
    <submittedName>
        <fullName evidence="3">Two-component system regulatory protein YycI</fullName>
    </submittedName>
</protein>
<sequence length="301" mass="34009">MQWGQIKTLFILSFLILDLFLLQQFLTKQNDSELETVQESMYEDSPTDGEITVADSVPDEAPEVSFLIASPSKFTESQLDRISNLSDQNVRVYEEELLISTLDEPIDLGDDEESIVEVISEYVPFSSQYSYWGWNEEEDKILLFQTNNSRTIYYNPAGVLTVDVEDGAMTGYQVSQLGVTESEEDEQLRDLLDPSEVIGILYDNQSISTGDEITNMTVGYHSAAGSDPTQVFAPTWKVTVNSEEDYFVNAVTAEGRIIDIEESEFIEEISEYFQEKIVDSEEDVITNTEDDEETTGDNSNE</sequence>
<dbReference type="InterPro" id="IPR018604">
    <property type="entry name" value="YycI-like"/>
</dbReference>
<dbReference type="RefSeq" id="WP_204708825.1">
    <property type="nucleotide sequence ID" value="NZ_JBHSZV010000011.1"/>
</dbReference>
<evidence type="ECO:0000313" key="3">
    <source>
        <dbReference type="EMBL" id="MFC7061086.1"/>
    </source>
</evidence>
<organism evidence="3 4">
    <name type="scientific">Halobacillus seohaensis</name>
    <dbReference type="NCBI Taxonomy" id="447421"/>
    <lineage>
        <taxon>Bacteria</taxon>
        <taxon>Bacillati</taxon>
        <taxon>Bacillota</taxon>
        <taxon>Bacilli</taxon>
        <taxon>Bacillales</taxon>
        <taxon>Bacillaceae</taxon>
        <taxon>Halobacillus</taxon>
    </lineage>
</organism>
<keyword evidence="4" id="KW-1185">Reference proteome</keyword>
<proteinExistence type="predicted"/>